<comment type="subcellular location">
    <subcellularLocation>
        <location evidence="2">Membrane</location>
        <topology evidence="2">Multi-pass membrane protein</topology>
    </subcellularLocation>
</comment>
<evidence type="ECO:0000256" key="7">
    <source>
        <dbReference type="ARBA" id="ARBA00022741"/>
    </source>
</evidence>
<dbReference type="SUPFAM" id="SSF55785">
    <property type="entry name" value="PYP-like sensor domain (PAS domain)"/>
    <property type="match status" value="1"/>
</dbReference>
<evidence type="ECO:0000256" key="3">
    <source>
        <dbReference type="ARBA" id="ARBA00012438"/>
    </source>
</evidence>
<dbReference type="InterPro" id="IPR000014">
    <property type="entry name" value="PAS"/>
</dbReference>
<gene>
    <name evidence="16" type="ORF">WAE58_10445</name>
</gene>
<organism evidence="16 17">
    <name type="scientific">Pedobacter panaciterrae</name>
    <dbReference type="NCBI Taxonomy" id="363849"/>
    <lineage>
        <taxon>Bacteria</taxon>
        <taxon>Pseudomonadati</taxon>
        <taxon>Bacteroidota</taxon>
        <taxon>Sphingobacteriia</taxon>
        <taxon>Sphingobacteriales</taxon>
        <taxon>Sphingobacteriaceae</taxon>
        <taxon>Pedobacter</taxon>
    </lineage>
</organism>
<proteinExistence type="predicted"/>
<dbReference type="NCBIfam" id="TIGR00229">
    <property type="entry name" value="sensory_box"/>
    <property type="match status" value="1"/>
</dbReference>
<dbReference type="PROSITE" id="PS50109">
    <property type="entry name" value="HIS_KIN"/>
    <property type="match status" value="1"/>
</dbReference>
<evidence type="ECO:0000256" key="8">
    <source>
        <dbReference type="ARBA" id="ARBA00022777"/>
    </source>
</evidence>
<evidence type="ECO:0000256" key="13">
    <source>
        <dbReference type="SAM" id="Coils"/>
    </source>
</evidence>
<feature type="domain" description="Histidine kinase" evidence="14">
    <location>
        <begin position="193"/>
        <end position="408"/>
    </location>
</feature>
<dbReference type="InterPro" id="IPR004358">
    <property type="entry name" value="Sig_transdc_His_kin-like_C"/>
</dbReference>
<dbReference type="GO" id="GO:0016301">
    <property type="term" value="F:kinase activity"/>
    <property type="evidence" value="ECO:0007669"/>
    <property type="project" value="UniProtKB-KW"/>
</dbReference>
<dbReference type="PRINTS" id="PR00344">
    <property type="entry name" value="BCTRLSENSOR"/>
</dbReference>
<dbReference type="SUPFAM" id="SSF47384">
    <property type="entry name" value="Homodimeric domain of signal transducing histidine kinase"/>
    <property type="match status" value="1"/>
</dbReference>
<feature type="coiled-coil region" evidence="13">
    <location>
        <begin position="3"/>
        <end position="34"/>
    </location>
</feature>
<sequence length="408" mass="45308">MQYENTKEQLEAELAELRHQLEEATDTIEAIRTGMVDALVVQGTSGHQIYTLKSADRTFRVLIEKMQQGAVTLNSSGVILYCNSYFADMCAITLDEIIGRHFDEFIGGYTAEKLSIVLSAEGLRDYKTKEVLTTNSGKEMPVQLSFTNLDMEDGTALSIICTDLTQQIEAQNKAADLTAKTEMIKRKDEFISIASHELKTPMTSLKAYLQLISRYSNDSIPDQFTMLITKASGSLNKLEILVNDLLDVSKIQAGKLNFSKTKVEISFLVRTCIENAGYMFPDFKLRLDAEGDFFVLGNQERLEQVVMNMISNAVKYSPENRNALIKVSADGDMVRIAVTDYGIGMTELQLGKIFDRFYRVDEASVLAGGLGMGLYISEEIVKSHEGEMGVVSNLGKGSTFYVLLPSIS</sequence>
<evidence type="ECO:0000256" key="2">
    <source>
        <dbReference type="ARBA" id="ARBA00004141"/>
    </source>
</evidence>
<dbReference type="CDD" id="cd00130">
    <property type="entry name" value="PAS"/>
    <property type="match status" value="1"/>
</dbReference>
<dbReference type="SMART" id="SM00388">
    <property type="entry name" value="HisKA"/>
    <property type="match status" value="1"/>
</dbReference>
<dbReference type="EC" id="2.7.13.3" evidence="3"/>
<keyword evidence="17" id="KW-1185">Reference proteome</keyword>
<keyword evidence="5" id="KW-0808">Transferase</keyword>
<evidence type="ECO:0000259" key="14">
    <source>
        <dbReference type="PROSITE" id="PS50109"/>
    </source>
</evidence>
<name>A0ABU8NKS2_9SPHI</name>
<reference evidence="16 17" key="1">
    <citation type="submission" date="2024-03" db="EMBL/GenBank/DDBJ databases">
        <title>Sequence of Lycoming College Course Isolates.</title>
        <authorList>
            <person name="Plotts O."/>
            <person name="Newman J."/>
        </authorList>
    </citation>
    <scope>NUCLEOTIDE SEQUENCE [LARGE SCALE GENOMIC DNA]</scope>
    <source>
        <strain evidence="16 17">CJB-3</strain>
    </source>
</reference>
<keyword evidence="4" id="KW-0597">Phosphoprotein</keyword>
<accession>A0ABU8NKS2</accession>
<dbReference type="InterPro" id="IPR035965">
    <property type="entry name" value="PAS-like_dom_sf"/>
</dbReference>
<dbReference type="Gene3D" id="1.10.287.130">
    <property type="match status" value="1"/>
</dbReference>
<evidence type="ECO:0000313" key="17">
    <source>
        <dbReference type="Proteomes" id="UP001378956"/>
    </source>
</evidence>
<evidence type="ECO:0000259" key="15">
    <source>
        <dbReference type="PROSITE" id="PS50112"/>
    </source>
</evidence>
<keyword evidence="7" id="KW-0547">Nucleotide-binding</keyword>
<dbReference type="SMART" id="SM00091">
    <property type="entry name" value="PAS"/>
    <property type="match status" value="1"/>
</dbReference>
<evidence type="ECO:0000313" key="16">
    <source>
        <dbReference type="EMBL" id="MEJ2902847.1"/>
    </source>
</evidence>
<dbReference type="InterPro" id="IPR036890">
    <property type="entry name" value="HATPase_C_sf"/>
</dbReference>
<evidence type="ECO:0000256" key="5">
    <source>
        <dbReference type="ARBA" id="ARBA00022679"/>
    </source>
</evidence>
<feature type="domain" description="PAS" evidence="15">
    <location>
        <begin position="55"/>
        <end position="106"/>
    </location>
</feature>
<protein>
    <recommendedName>
        <fullName evidence="3">histidine kinase</fullName>
        <ecNumber evidence="3">2.7.13.3</ecNumber>
    </recommendedName>
</protein>
<evidence type="ECO:0000256" key="11">
    <source>
        <dbReference type="ARBA" id="ARBA00023012"/>
    </source>
</evidence>
<keyword evidence="13" id="KW-0175">Coiled coil</keyword>
<evidence type="ECO:0000256" key="10">
    <source>
        <dbReference type="ARBA" id="ARBA00022989"/>
    </source>
</evidence>
<evidence type="ECO:0000256" key="12">
    <source>
        <dbReference type="ARBA" id="ARBA00023136"/>
    </source>
</evidence>
<dbReference type="Pfam" id="PF13426">
    <property type="entry name" value="PAS_9"/>
    <property type="match status" value="1"/>
</dbReference>
<dbReference type="Gene3D" id="3.30.565.10">
    <property type="entry name" value="Histidine kinase-like ATPase, C-terminal domain"/>
    <property type="match status" value="1"/>
</dbReference>
<evidence type="ECO:0000256" key="4">
    <source>
        <dbReference type="ARBA" id="ARBA00022553"/>
    </source>
</evidence>
<dbReference type="PANTHER" id="PTHR42878">
    <property type="entry name" value="TWO-COMPONENT HISTIDINE KINASE"/>
    <property type="match status" value="1"/>
</dbReference>
<dbReference type="PROSITE" id="PS50112">
    <property type="entry name" value="PAS"/>
    <property type="match status" value="1"/>
</dbReference>
<dbReference type="EMBL" id="JBBEUB010000003">
    <property type="protein sequence ID" value="MEJ2902847.1"/>
    <property type="molecule type" value="Genomic_DNA"/>
</dbReference>
<keyword evidence="10" id="KW-1133">Transmembrane helix</keyword>
<dbReference type="InterPro" id="IPR003594">
    <property type="entry name" value="HATPase_dom"/>
</dbReference>
<keyword evidence="9" id="KW-0067">ATP-binding</keyword>
<evidence type="ECO:0000256" key="1">
    <source>
        <dbReference type="ARBA" id="ARBA00000085"/>
    </source>
</evidence>
<dbReference type="SUPFAM" id="SSF55874">
    <property type="entry name" value="ATPase domain of HSP90 chaperone/DNA topoisomerase II/histidine kinase"/>
    <property type="match status" value="1"/>
</dbReference>
<dbReference type="InterPro" id="IPR005467">
    <property type="entry name" value="His_kinase_dom"/>
</dbReference>
<dbReference type="InterPro" id="IPR036097">
    <property type="entry name" value="HisK_dim/P_sf"/>
</dbReference>
<comment type="caution">
    <text evidence="16">The sequence shown here is derived from an EMBL/GenBank/DDBJ whole genome shotgun (WGS) entry which is preliminary data.</text>
</comment>
<keyword evidence="8 16" id="KW-0418">Kinase</keyword>
<dbReference type="Gene3D" id="3.30.450.20">
    <property type="entry name" value="PAS domain"/>
    <property type="match status" value="1"/>
</dbReference>
<evidence type="ECO:0000256" key="6">
    <source>
        <dbReference type="ARBA" id="ARBA00022692"/>
    </source>
</evidence>
<dbReference type="PANTHER" id="PTHR42878:SF7">
    <property type="entry name" value="SENSOR HISTIDINE KINASE GLRK"/>
    <property type="match status" value="1"/>
</dbReference>
<dbReference type="InterPro" id="IPR050351">
    <property type="entry name" value="BphY/WalK/GraS-like"/>
</dbReference>
<dbReference type="Pfam" id="PF00512">
    <property type="entry name" value="HisKA"/>
    <property type="match status" value="1"/>
</dbReference>
<dbReference type="Proteomes" id="UP001378956">
    <property type="component" value="Unassembled WGS sequence"/>
</dbReference>
<dbReference type="SMART" id="SM00387">
    <property type="entry name" value="HATPase_c"/>
    <property type="match status" value="1"/>
</dbReference>
<keyword evidence="6" id="KW-0812">Transmembrane</keyword>
<evidence type="ECO:0000256" key="9">
    <source>
        <dbReference type="ARBA" id="ARBA00022840"/>
    </source>
</evidence>
<comment type="catalytic activity">
    <reaction evidence="1">
        <text>ATP + protein L-histidine = ADP + protein N-phospho-L-histidine.</text>
        <dbReference type="EC" id="2.7.13.3"/>
    </reaction>
</comment>
<keyword evidence="12" id="KW-0472">Membrane</keyword>
<dbReference type="Pfam" id="PF02518">
    <property type="entry name" value="HATPase_c"/>
    <property type="match status" value="1"/>
</dbReference>
<dbReference type="CDD" id="cd00082">
    <property type="entry name" value="HisKA"/>
    <property type="match status" value="1"/>
</dbReference>
<dbReference type="RefSeq" id="WP_172659453.1">
    <property type="nucleotide sequence ID" value="NZ_CBFGNQ010000006.1"/>
</dbReference>
<keyword evidence="11" id="KW-0902">Two-component regulatory system</keyword>
<dbReference type="InterPro" id="IPR003661">
    <property type="entry name" value="HisK_dim/P_dom"/>
</dbReference>